<comment type="cofactor">
    <cofactor evidence="5">
        <name>Mg(2+)</name>
        <dbReference type="ChEBI" id="CHEBI:18420"/>
    </cofactor>
    <text evidence="5">Binds 2 magnesium ions per monomer.</text>
</comment>
<dbReference type="Gene3D" id="1.20.970.10">
    <property type="entry name" value="Transferase, Pyrimidine Nucleoside Phosphorylase, Chain C"/>
    <property type="match status" value="1"/>
</dbReference>
<feature type="domain" description="Glycosyl transferase family 3 N-terminal" evidence="7">
    <location>
        <begin position="9"/>
        <end position="69"/>
    </location>
</feature>
<dbReference type="EMBL" id="CP054056">
    <property type="protein sequence ID" value="QKJ25358.1"/>
    <property type="molecule type" value="Genomic_DNA"/>
</dbReference>
<evidence type="ECO:0000259" key="6">
    <source>
        <dbReference type="Pfam" id="PF00591"/>
    </source>
</evidence>
<feature type="binding site" evidence="5">
    <location>
        <position position="83"/>
    </location>
    <ligand>
        <name>5-phospho-alpha-D-ribose 1-diphosphate</name>
        <dbReference type="ChEBI" id="CHEBI:58017"/>
    </ligand>
</feature>
<feature type="binding site" evidence="5">
    <location>
        <begin position="86"/>
        <end position="87"/>
    </location>
    <ligand>
        <name>5-phospho-alpha-D-ribose 1-diphosphate</name>
        <dbReference type="ChEBI" id="CHEBI:58017"/>
    </ligand>
</feature>
<evidence type="ECO:0000256" key="1">
    <source>
        <dbReference type="ARBA" id="ARBA00022676"/>
    </source>
</evidence>
<keyword evidence="1 5" id="KW-0328">Glycosyltransferase</keyword>
<evidence type="ECO:0000313" key="8">
    <source>
        <dbReference type="EMBL" id="QKJ25358.1"/>
    </source>
</evidence>
<comment type="function">
    <text evidence="5">Catalyzes the transfer of the phosphoribosyl group of 5-phosphorylribose-1-pyrophosphate (PRPP) to anthranilate to yield N-(5'-phosphoribosyl)-anthranilate (PRA).</text>
</comment>
<dbReference type="EC" id="2.4.2.18" evidence="5"/>
<dbReference type="HAMAP" id="MF_00211">
    <property type="entry name" value="TrpD"/>
    <property type="match status" value="1"/>
</dbReference>
<dbReference type="Pfam" id="PF02885">
    <property type="entry name" value="Glycos_trans_3N"/>
    <property type="match status" value="1"/>
</dbReference>
<evidence type="ECO:0000256" key="4">
    <source>
        <dbReference type="ARBA" id="ARBA00023141"/>
    </source>
</evidence>
<feature type="binding site" evidence="5">
    <location>
        <position position="123"/>
    </location>
    <ligand>
        <name>5-phospho-alpha-D-ribose 1-diphosphate</name>
        <dbReference type="ChEBI" id="CHEBI:58017"/>
    </ligand>
</feature>
<comment type="pathway">
    <text evidence="5">Amino-acid biosynthesis; L-tryptophan biosynthesis; L-tryptophan from chorismate: step 2/5.</text>
</comment>
<feature type="binding site" evidence="5">
    <location>
        <position position="227"/>
    </location>
    <ligand>
        <name>Mg(2+)</name>
        <dbReference type="ChEBI" id="CHEBI:18420"/>
        <label>2</label>
    </ligand>
</feature>
<dbReference type="Gene3D" id="3.40.1030.10">
    <property type="entry name" value="Nucleoside phosphorylase/phosphoribosyltransferase catalytic domain"/>
    <property type="match status" value="1"/>
</dbReference>
<keyword evidence="5" id="KW-0028">Amino-acid biosynthesis</keyword>
<dbReference type="NCBIfam" id="TIGR01245">
    <property type="entry name" value="trpD"/>
    <property type="match status" value="1"/>
</dbReference>
<keyword evidence="5" id="KW-0460">Magnesium</keyword>
<proteinExistence type="inferred from homology"/>
<feature type="binding site" evidence="5">
    <location>
        <begin position="111"/>
        <end position="119"/>
    </location>
    <ligand>
        <name>5-phospho-alpha-D-ribose 1-diphosphate</name>
        <dbReference type="ChEBI" id="CHEBI:58017"/>
    </ligand>
</feature>
<feature type="binding site" evidence="5">
    <location>
        <position position="228"/>
    </location>
    <ligand>
        <name>Mg(2+)</name>
        <dbReference type="ChEBI" id="CHEBI:18420"/>
        <label>1</label>
    </ligand>
</feature>
<name>A0A7D4ULQ4_9MICO</name>
<comment type="similarity">
    <text evidence="5">Belongs to the anthranilate phosphoribosyltransferase family.</text>
</comment>
<feature type="binding site" evidence="5">
    <location>
        <position position="83"/>
    </location>
    <ligand>
        <name>anthranilate</name>
        <dbReference type="ChEBI" id="CHEBI:16567"/>
        <label>1</label>
    </ligand>
</feature>
<evidence type="ECO:0000256" key="5">
    <source>
        <dbReference type="HAMAP-Rule" id="MF_00211"/>
    </source>
</evidence>
<feature type="binding site" evidence="5">
    <location>
        <position position="91"/>
    </location>
    <ligand>
        <name>5-phospho-alpha-D-ribose 1-diphosphate</name>
        <dbReference type="ChEBI" id="CHEBI:58017"/>
    </ligand>
</feature>
<dbReference type="InterPro" id="IPR036320">
    <property type="entry name" value="Glycosyl_Trfase_fam3_N_dom_sf"/>
</dbReference>
<dbReference type="GO" id="GO:0004048">
    <property type="term" value="F:anthranilate phosphoribosyltransferase activity"/>
    <property type="evidence" value="ECO:0007669"/>
    <property type="project" value="UniProtKB-UniRule"/>
</dbReference>
<dbReference type="UniPathway" id="UPA00035">
    <property type="reaction ID" value="UER00041"/>
</dbReference>
<dbReference type="GO" id="GO:0005829">
    <property type="term" value="C:cytosol"/>
    <property type="evidence" value="ECO:0007669"/>
    <property type="project" value="TreeGrafter"/>
</dbReference>
<dbReference type="PANTHER" id="PTHR43285">
    <property type="entry name" value="ANTHRANILATE PHOSPHORIBOSYLTRANSFERASE"/>
    <property type="match status" value="1"/>
</dbReference>
<dbReference type="SUPFAM" id="SSF47648">
    <property type="entry name" value="Nucleoside phosphorylase/phosphoribosyltransferase N-terminal domain"/>
    <property type="match status" value="1"/>
</dbReference>
<dbReference type="Pfam" id="PF00591">
    <property type="entry name" value="Glycos_transf_3"/>
    <property type="match status" value="1"/>
</dbReference>
<dbReference type="GO" id="GO:0000287">
    <property type="term" value="F:magnesium ion binding"/>
    <property type="evidence" value="ECO:0007669"/>
    <property type="project" value="UniProtKB-UniRule"/>
</dbReference>
<evidence type="ECO:0000256" key="2">
    <source>
        <dbReference type="ARBA" id="ARBA00022679"/>
    </source>
</evidence>
<dbReference type="RefSeq" id="WP_173493655.1">
    <property type="nucleotide sequence ID" value="NZ_CP054056.1"/>
</dbReference>
<dbReference type="PANTHER" id="PTHR43285:SF2">
    <property type="entry name" value="ANTHRANILATE PHOSPHORIBOSYLTRANSFERASE"/>
    <property type="match status" value="1"/>
</dbReference>
<keyword evidence="2 5" id="KW-0808">Transferase</keyword>
<feature type="binding site" evidence="5">
    <location>
        <begin position="93"/>
        <end position="96"/>
    </location>
    <ligand>
        <name>5-phospho-alpha-D-ribose 1-diphosphate</name>
        <dbReference type="ChEBI" id="CHEBI:58017"/>
    </ligand>
</feature>
<keyword evidence="3 5" id="KW-0822">Tryptophan biosynthesis</keyword>
<gene>
    <name evidence="5 8" type="primary">trpD</name>
    <name evidence="8" type="ORF">HRU87_04045</name>
</gene>
<sequence>MTSSSWPTVLSDLLAGEDLSRSAVQWSMREIMAGDASEAQIGAFMMALRSKGETVEELAGLVDVMLENAVLLDTGSDAVDIVGTGGDLVGTVNISSMASVVVASAGIPVLKHGSRSASGKTGSSEMLEVLGIRLDLAPAQVAEVFREVGITFFFAPVFHPAMRHVAPIRKQLGVPTTFNFLGPLANPAQPIATALGVSNAAIAPLMAQELANRGRTALVFRSEDGLDEMSITSPTKVWQVSQGEVSEHVLGEFVEPLAKLDQLLGGDAKFNAEVAARLFEGEQAGDYQAIKNVVLLNAAAGIAAYELAKTPALINVSLTDRLESARAKAAQALESGASHSKLVEWSRATQTK</sequence>
<protein>
    <recommendedName>
        <fullName evidence="5">Anthranilate phosphoribosyltransferase</fullName>
        <ecNumber evidence="5">2.4.2.18</ecNumber>
    </recommendedName>
</protein>
<comment type="caution">
    <text evidence="5">Lacks conserved residue(s) required for the propagation of feature annotation.</text>
</comment>
<dbReference type="InterPro" id="IPR005940">
    <property type="entry name" value="Anthranilate_Pribosyl_Tfrase"/>
</dbReference>
<dbReference type="Proteomes" id="UP000501003">
    <property type="component" value="Chromosome"/>
</dbReference>
<dbReference type="InterPro" id="IPR017459">
    <property type="entry name" value="Glycosyl_Trfase_fam3_N_dom"/>
</dbReference>
<keyword evidence="9" id="KW-1185">Reference proteome</keyword>
<comment type="catalytic activity">
    <reaction evidence="5">
        <text>N-(5-phospho-beta-D-ribosyl)anthranilate + diphosphate = 5-phospho-alpha-D-ribose 1-diphosphate + anthranilate</text>
        <dbReference type="Rhea" id="RHEA:11768"/>
        <dbReference type="ChEBI" id="CHEBI:16567"/>
        <dbReference type="ChEBI" id="CHEBI:18277"/>
        <dbReference type="ChEBI" id="CHEBI:33019"/>
        <dbReference type="ChEBI" id="CHEBI:58017"/>
        <dbReference type="EC" id="2.4.2.18"/>
    </reaction>
</comment>
<feature type="binding site" evidence="5">
    <location>
        <position position="169"/>
    </location>
    <ligand>
        <name>anthranilate</name>
        <dbReference type="ChEBI" id="CHEBI:16567"/>
        <label>2</label>
    </ligand>
</feature>
<dbReference type="GO" id="GO:0000162">
    <property type="term" value="P:L-tryptophan biosynthetic process"/>
    <property type="evidence" value="ECO:0007669"/>
    <property type="project" value="UniProtKB-UniRule"/>
</dbReference>
<accession>A0A7D4ULQ4</accession>
<keyword evidence="4 5" id="KW-0057">Aromatic amino acid biosynthesis</keyword>
<comment type="subunit">
    <text evidence="5">Homodimer.</text>
</comment>
<keyword evidence="5" id="KW-0479">Metal-binding</keyword>
<dbReference type="SUPFAM" id="SSF52418">
    <property type="entry name" value="Nucleoside phosphorylase/phosphoribosyltransferase catalytic domain"/>
    <property type="match status" value="1"/>
</dbReference>
<evidence type="ECO:0000259" key="7">
    <source>
        <dbReference type="Pfam" id="PF02885"/>
    </source>
</evidence>
<evidence type="ECO:0000256" key="3">
    <source>
        <dbReference type="ARBA" id="ARBA00022822"/>
    </source>
</evidence>
<feature type="domain" description="Glycosyl transferase family 3" evidence="6">
    <location>
        <begin position="77"/>
        <end position="337"/>
    </location>
</feature>
<dbReference type="InterPro" id="IPR000312">
    <property type="entry name" value="Glycosyl_Trfase_fam3"/>
</dbReference>
<dbReference type="AlphaFoldDB" id="A0A7D4ULQ4"/>
<dbReference type="InterPro" id="IPR035902">
    <property type="entry name" value="Nuc_phospho_transferase"/>
</dbReference>
<feature type="binding site" evidence="5">
    <location>
        <position position="228"/>
    </location>
    <ligand>
        <name>Mg(2+)</name>
        <dbReference type="ChEBI" id="CHEBI:18420"/>
        <label>2</label>
    </ligand>
</feature>
<reference evidence="8 9" key="1">
    <citation type="submission" date="2020-05" db="EMBL/GenBank/DDBJ databases">
        <title>Aquirufa sp. strain 15G-AUS-rot a new Aquirufa species.</title>
        <authorList>
            <person name="Pitt A."/>
            <person name="Hahn M.W."/>
        </authorList>
    </citation>
    <scope>NUCLEOTIDE SEQUENCE [LARGE SCALE GENOMIC DNA]</scope>
    <source>
        <strain evidence="8 9">15G-AUS-rot</strain>
    </source>
</reference>
<feature type="binding site" evidence="5">
    <location>
        <position position="95"/>
    </location>
    <ligand>
        <name>Mg(2+)</name>
        <dbReference type="ChEBI" id="CHEBI:18420"/>
        <label>1</label>
    </ligand>
</feature>
<evidence type="ECO:0000313" key="9">
    <source>
        <dbReference type="Proteomes" id="UP000501003"/>
    </source>
</evidence>
<dbReference type="KEGG" id="aqg:HRU87_04045"/>
<organism evidence="8 9">
    <name type="scientific">Aquiluna borgnonia</name>
    <dbReference type="NCBI Taxonomy" id="2499157"/>
    <lineage>
        <taxon>Bacteria</taxon>
        <taxon>Bacillati</taxon>
        <taxon>Actinomycetota</taxon>
        <taxon>Actinomycetes</taxon>
        <taxon>Micrococcales</taxon>
        <taxon>Microbacteriaceae</taxon>
        <taxon>Luna cluster</taxon>
        <taxon>Luna-1 subcluster</taxon>
        <taxon>Aquiluna</taxon>
    </lineage>
</organism>